<dbReference type="EMBL" id="BK014847">
    <property type="protein sequence ID" value="DAD78586.1"/>
    <property type="molecule type" value="Genomic_DNA"/>
</dbReference>
<evidence type="ECO:0000313" key="1">
    <source>
        <dbReference type="EMBL" id="DAD78586.1"/>
    </source>
</evidence>
<accession>A0A8S5M8N0</accession>
<protein>
    <submittedName>
        <fullName evidence="1">Uncharacterized protein</fullName>
    </submittedName>
</protein>
<organism evidence="1">
    <name type="scientific">Myoviridae sp. ctA1z6</name>
    <dbReference type="NCBI Taxonomy" id="2826627"/>
    <lineage>
        <taxon>Viruses</taxon>
        <taxon>Duplodnaviria</taxon>
        <taxon>Heunggongvirae</taxon>
        <taxon>Uroviricota</taxon>
        <taxon>Caudoviricetes</taxon>
    </lineage>
</organism>
<sequence length="84" mass="9785">MGFRLTKKEVETLGNRFAEKLLFSKEANPGTLPDLVSRKDWKSAESYERKQAMADIARQARADLLDCGYNKELVIKRTEKFIRY</sequence>
<reference evidence="1" key="1">
    <citation type="journal article" date="2021" name="Proc. Natl. Acad. Sci. U.S.A.">
        <title>A Catalog of Tens of Thousands of Viruses from Human Metagenomes Reveals Hidden Associations with Chronic Diseases.</title>
        <authorList>
            <person name="Tisza M.J."/>
            <person name="Buck C.B."/>
        </authorList>
    </citation>
    <scope>NUCLEOTIDE SEQUENCE</scope>
    <source>
        <strain evidence="1">CtA1z6</strain>
    </source>
</reference>
<name>A0A8S5M8N0_9CAUD</name>
<proteinExistence type="predicted"/>